<dbReference type="EMBL" id="QUMX01000036">
    <property type="protein sequence ID" value="REG35277.1"/>
    <property type="molecule type" value="Genomic_DNA"/>
</dbReference>
<dbReference type="AlphaFoldDB" id="A0AAQ0KJZ5"/>
<dbReference type="RefSeq" id="WP_243700265.1">
    <property type="nucleotide sequence ID" value="NZ_CP035284.1"/>
</dbReference>
<dbReference type="InterPro" id="IPR036188">
    <property type="entry name" value="FAD/NAD-bd_sf"/>
</dbReference>
<sequence length="463" mass="48183">MEVMLADVVVVGGGGAGLAAAVEAAEGGARTVLLESEGATGGSTALSAGHTAFCDTTIVPGGREALYADLIAAHDGEGDHGLSRLYVDEAGATCEWLAERGIHFARSVQLAKMSRPWAHEMPLSGKGGGAQITEGLEQAARKAGAQILPGHRARRLHLEGDRVTMLDGDGPEGAFRIRAARGIVLASGGFTRNAEMIRNWGPKGADKIVPFTGAGSRGDGLTMALALGCGTAYMAPGISPTGPADPVTGKGVLMIYAGAVMINRDGQRFHRESDLYSDISKAGMSQPDTLMIQVYDQRAKDYFATTMWARALTGFVEHAAPDLPSLLNKLAEECGLDAAAAAETIADYNRSLPDGDRLGRRHLVGDSGQATPVDSAPYYAAITRPGTSHYNGGVQVTTRMEVKDVFGNVIPGLYAAGEIIGGFHGPNYMSATQVGKALIFGRIAGRSAAMGDDSNINQVATSR</sequence>
<comment type="cofactor">
    <cofactor evidence="1">
        <name>FAD</name>
        <dbReference type="ChEBI" id="CHEBI:57692"/>
    </cofactor>
</comment>
<dbReference type="Pfam" id="PF00890">
    <property type="entry name" value="FAD_binding_2"/>
    <property type="match status" value="1"/>
</dbReference>
<evidence type="ECO:0000256" key="3">
    <source>
        <dbReference type="ARBA" id="ARBA00022827"/>
    </source>
</evidence>
<dbReference type="PANTHER" id="PTHR43400">
    <property type="entry name" value="FUMARATE REDUCTASE"/>
    <property type="match status" value="1"/>
</dbReference>
<evidence type="ECO:0000259" key="5">
    <source>
        <dbReference type="Pfam" id="PF00890"/>
    </source>
</evidence>
<dbReference type="Proteomes" id="UP000256794">
    <property type="component" value="Unassembled WGS sequence"/>
</dbReference>
<dbReference type="SUPFAM" id="SSF56425">
    <property type="entry name" value="Succinate dehydrogenase/fumarate reductase flavoprotein, catalytic domain"/>
    <property type="match status" value="1"/>
</dbReference>
<reference evidence="6 7" key="1">
    <citation type="submission" date="2018-08" db="EMBL/GenBank/DDBJ databases">
        <title>Genomic Encyclopedia of Archaeal and Bacterial Type Strains, Phase II (KMG-II): from individual species to whole genera.</title>
        <authorList>
            <person name="Goeker M."/>
        </authorList>
    </citation>
    <scope>NUCLEOTIDE SEQUENCE [LARGE SCALE GENOMIC DNA]</scope>
    <source>
        <strain evidence="6 7">DSM 582</strain>
    </source>
</reference>
<evidence type="ECO:0000256" key="2">
    <source>
        <dbReference type="ARBA" id="ARBA00022630"/>
    </source>
</evidence>
<dbReference type="Gene3D" id="3.90.700.10">
    <property type="entry name" value="Succinate dehydrogenase/fumarate reductase flavoprotein, catalytic domain"/>
    <property type="match status" value="1"/>
</dbReference>
<accession>A0AAQ0KJZ5</accession>
<keyword evidence="4" id="KW-0560">Oxidoreductase</keyword>
<evidence type="ECO:0000313" key="7">
    <source>
        <dbReference type="Proteomes" id="UP000256794"/>
    </source>
</evidence>
<keyword evidence="7" id="KW-1185">Reference proteome</keyword>
<dbReference type="GO" id="GO:0016491">
    <property type="term" value="F:oxidoreductase activity"/>
    <property type="evidence" value="ECO:0007669"/>
    <property type="project" value="UniProtKB-KW"/>
</dbReference>
<evidence type="ECO:0000256" key="4">
    <source>
        <dbReference type="ARBA" id="ARBA00023002"/>
    </source>
</evidence>
<comment type="caution">
    <text evidence="6">The sequence shown here is derived from an EMBL/GenBank/DDBJ whole genome shotgun (WGS) entry which is preliminary data.</text>
</comment>
<proteinExistence type="predicted"/>
<dbReference type="PRINTS" id="PR00368">
    <property type="entry name" value="FADPNR"/>
</dbReference>
<name>A0AAQ0KJZ5_PARVE</name>
<organism evidence="6 7">
    <name type="scientific">Paracoccus versutus</name>
    <name type="common">Thiobacillus versutus</name>
    <dbReference type="NCBI Taxonomy" id="34007"/>
    <lineage>
        <taxon>Bacteria</taxon>
        <taxon>Pseudomonadati</taxon>
        <taxon>Pseudomonadota</taxon>
        <taxon>Alphaproteobacteria</taxon>
        <taxon>Rhodobacterales</taxon>
        <taxon>Paracoccaceae</taxon>
        <taxon>Paracoccus</taxon>
    </lineage>
</organism>
<dbReference type="InterPro" id="IPR027477">
    <property type="entry name" value="Succ_DH/fumarate_Rdtase_cat_sf"/>
</dbReference>
<protein>
    <submittedName>
        <fullName evidence="6">Fumarate reductase flavoprotein subunit</fullName>
    </submittedName>
</protein>
<dbReference type="PANTHER" id="PTHR43400:SF7">
    <property type="entry name" value="FAD-DEPENDENT OXIDOREDUCTASE 2 FAD BINDING DOMAIN-CONTAINING PROTEIN"/>
    <property type="match status" value="1"/>
</dbReference>
<dbReference type="Gene3D" id="3.50.50.60">
    <property type="entry name" value="FAD/NAD(P)-binding domain"/>
    <property type="match status" value="1"/>
</dbReference>
<keyword evidence="3" id="KW-0274">FAD</keyword>
<gene>
    <name evidence="6" type="ORF">ATH84_103638</name>
</gene>
<dbReference type="InterPro" id="IPR050315">
    <property type="entry name" value="FAD-oxidoreductase_2"/>
</dbReference>
<feature type="domain" description="FAD-dependent oxidoreductase 2 FAD-binding" evidence="5">
    <location>
        <begin position="7"/>
        <end position="431"/>
    </location>
</feature>
<evidence type="ECO:0000256" key="1">
    <source>
        <dbReference type="ARBA" id="ARBA00001974"/>
    </source>
</evidence>
<keyword evidence="2" id="KW-0285">Flavoprotein</keyword>
<evidence type="ECO:0000313" key="6">
    <source>
        <dbReference type="EMBL" id="REG35277.1"/>
    </source>
</evidence>
<dbReference type="SUPFAM" id="SSF51905">
    <property type="entry name" value="FAD/NAD(P)-binding domain"/>
    <property type="match status" value="1"/>
</dbReference>
<dbReference type="InterPro" id="IPR003953">
    <property type="entry name" value="FAD-dep_OxRdtase_2_FAD-bd"/>
</dbReference>